<dbReference type="GO" id="GO:0030234">
    <property type="term" value="F:enzyme regulator activity"/>
    <property type="evidence" value="ECO:0007669"/>
    <property type="project" value="InterPro"/>
</dbReference>
<dbReference type="GO" id="GO:0005524">
    <property type="term" value="F:ATP binding"/>
    <property type="evidence" value="ECO:0007669"/>
    <property type="project" value="TreeGrafter"/>
</dbReference>
<dbReference type="GO" id="GO:0005829">
    <property type="term" value="C:cytosol"/>
    <property type="evidence" value="ECO:0007669"/>
    <property type="project" value="TreeGrafter"/>
</dbReference>
<dbReference type="Proteomes" id="UP000515789">
    <property type="component" value="Chromosome"/>
</dbReference>
<dbReference type="PANTHER" id="PTHR30115">
    <property type="entry name" value="NITROGEN REGULATORY PROTEIN P-II"/>
    <property type="match status" value="1"/>
</dbReference>
<evidence type="ECO:0000256" key="1">
    <source>
        <dbReference type="RuleBase" id="RU003936"/>
    </source>
</evidence>
<dbReference type="SMART" id="SM00938">
    <property type="entry name" value="P-II"/>
    <property type="match status" value="1"/>
</dbReference>
<dbReference type="InterPro" id="IPR011322">
    <property type="entry name" value="N-reg_PII-like_a/b"/>
</dbReference>
<gene>
    <name evidence="2" type="primary">glnB_1</name>
    <name evidence="3" type="ORF">E5259_02450</name>
    <name evidence="2" type="ORF">PMF13cell1_01092</name>
</gene>
<dbReference type="Proteomes" id="UP000289794">
    <property type="component" value="Chromosome"/>
</dbReference>
<dbReference type="RefSeq" id="WP_018593408.1">
    <property type="nucleotide sequence ID" value="NZ_AP031416.1"/>
</dbReference>
<dbReference type="KEGG" id="bpro:PMF13cell1_01092"/>
<dbReference type="PROSITE" id="PS00638">
    <property type="entry name" value="PII_GLNB_CTER"/>
    <property type="match status" value="1"/>
</dbReference>
<organism evidence="2 4">
    <name type="scientific">Blautia producta</name>
    <dbReference type="NCBI Taxonomy" id="33035"/>
    <lineage>
        <taxon>Bacteria</taxon>
        <taxon>Bacillati</taxon>
        <taxon>Bacillota</taxon>
        <taxon>Clostridia</taxon>
        <taxon>Lachnospirales</taxon>
        <taxon>Lachnospiraceae</taxon>
        <taxon>Blautia</taxon>
    </lineage>
</organism>
<accession>A0A4P6LU49</accession>
<protein>
    <submittedName>
        <fullName evidence="2">Nitrogen regulatory protein P-II</fullName>
    </submittedName>
    <submittedName>
        <fullName evidence="3">P-II family nitrogen regulator</fullName>
    </submittedName>
</protein>
<dbReference type="InterPro" id="IPR017918">
    <property type="entry name" value="N-reg_PII_CS"/>
</dbReference>
<dbReference type="GeneID" id="75052773"/>
<evidence type="ECO:0000313" key="2">
    <source>
        <dbReference type="EMBL" id="QBE95569.1"/>
    </source>
</evidence>
<dbReference type="InterPro" id="IPR015867">
    <property type="entry name" value="N-reg_PII/ATP_PRibTrfase_C"/>
</dbReference>
<evidence type="ECO:0000313" key="5">
    <source>
        <dbReference type="Proteomes" id="UP000515789"/>
    </source>
</evidence>
<dbReference type="SUPFAM" id="SSF54913">
    <property type="entry name" value="GlnB-like"/>
    <property type="match status" value="1"/>
</dbReference>
<reference evidence="2 4" key="1">
    <citation type="submission" date="2019-01" db="EMBL/GenBank/DDBJ databases">
        <title>PMF-metabolizing Aryl O-demethylase.</title>
        <authorList>
            <person name="Kim M."/>
        </authorList>
    </citation>
    <scope>NUCLEOTIDE SEQUENCE [LARGE SCALE GENOMIC DNA]</scope>
    <source>
        <strain evidence="2 4">PMF1</strain>
    </source>
</reference>
<reference evidence="3 5" key="2">
    <citation type="submission" date="2019-04" db="EMBL/GenBank/DDBJ databases">
        <authorList>
            <person name="Schori C."/>
            <person name="Ahrens C."/>
        </authorList>
    </citation>
    <scope>NUCLEOTIDE SEQUENCE [LARGE SCALE GENOMIC DNA]</scope>
    <source>
        <strain evidence="3 5">DSM 2950</strain>
    </source>
</reference>
<name>A0A4P6LU49_9FIRM</name>
<dbReference type="GO" id="GO:0006808">
    <property type="term" value="P:regulation of nitrogen utilization"/>
    <property type="evidence" value="ECO:0007669"/>
    <property type="project" value="InterPro"/>
</dbReference>
<dbReference type="EMBL" id="CP039126">
    <property type="protein sequence ID" value="QMW76545.1"/>
    <property type="molecule type" value="Genomic_DNA"/>
</dbReference>
<sequence>MKEIIAIIRPSMVEDTKKALEAVGLPAFTGRKVVGRGKAAVNITQSNLTMVKSDMVPKRMFIIAVKDEDVDKVIHAVTLVNSTGMPGDGRIFVLPITDTYRISAGRKL</sequence>
<dbReference type="PROSITE" id="PS51343">
    <property type="entry name" value="PII_GLNB_DOM"/>
    <property type="match status" value="1"/>
</dbReference>
<comment type="similarity">
    <text evidence="1">Belongs to the P(II) protein family.</text>
</comment>
<dbReference type="Gene3D" id="3.30.70.120">
    <property type="match status" value="1"/>
</dbReference>
<proteinExistence type="inferred from homology"/>
<dbReference type="EMBL" id="CP035945">
    <property type="protein sequence ID" value="QBE95569.1"/>
    <property type="molecule type" value="Genomic_DNA"/>
</dbReference>
<dbReference type="PANTHER" id="PTHR30115:SF11">
    <property type="entry name" value="NITROGEN REGULATORY PROTEIN P-II HOMOLOG"/>
    <property type="match status" value="1"/>
</dbReference>
<evidence type="ECO:0000313" key="3">
    <source>
        <dbReference type="EMBL" id="QMW76545.1"/>
    </source>
</evidence>
<evidence type="ECO:0000313" key="4">
    <source>
        <dbReference type="Proteomes" id="UP000289794"/>
    </source>
</evidence>
<dbReference type="AlphaFoldDB" id="A0A4P6LU49"/>
<dbReference type="Pfam" id="PF00543">
    <property type="entry name" value="P-II"/>
    <property type="match status" value="1"/>
</dbReference>
<dbReference type="PRINTS" id="PR00340">
    <property type="entry name" value="PIIGLNB"/>
</dbReference>
<dbReference type="InterPro" id="IPR002187">
    <property type="entry name" value="N-reg_PII"/>
</dbReference>